<name>A0A9W9NC29_9EURO</name>
<dbReference type="InterPro" id="IPR003165">
    <property type="entry name" value="Piwi"/>
</dbReference>
<dbReference type="PANTHER" id="PTHR22891">
    <property type="entry name" value="EUKARYOTIC TRANSLATION INITIATION FACTOR 2C"/>
    <property type="match status" value="1"/>
</dbReference>
<keyword evidence="4" id="KW-1185">Reference proteome</keyword>
<dbReference type="Gene3D" id="3.40.50.2300">
    <property type="match status" value="1"/>
</dbReference>
<dbReference type="SMART" id="SM01163">
    <property type="entry name" value="DUF1785"/>
    <property type="match status" value="1"/>
</dbReference>
<dbReference type="RefSeq" id="XP_058325982.1">
    <property type="nucleotide sequence ID" value="XM_058479414.1"/>
</dbReference>
<dbReference type="GO" id="GO:0003676">
    <property type="term" value="F:nucleic acid binding"/>
    <property type="evidence" value="ECO:0007669"/>
    <property type="project" value="InterPro"/>
</dbReference>
<dbReference type="InterPro" id="IPR032472">
    <property type="entry name" value="ArgoL2"/>
</dbReference>
<dbReference type="OrthoDB" id="10252740at2759"/>
<feature type="compositionally biased region" description="Low complexity" evidence="1">
    <location>
        <begin position="22"/>
        <end position="38"/>
    </location>
</feature>
<dbReference type="CDD" id="cd02846">
    <property type="entry name" value="PAZ_argonaute_like"/>
    <property type="match status" value="1"/>
</dbReference>
<evidence type="ECO:0000313" key="3">
    <source>
        <dbReference type="EMBL" id="KAJ5217111.1"/>
    </source>
</evidence>
<dbReference type="InterPro" id="IPR032474">
    <property type="entry name" value="Argonaute_N"/>
</dbReference>
<accession>A0A9W9NC29</accession>
<dbReference type="InterPro" id="IPR036085">
    <property type="entry name" value="PAZ_dom_sf"/>
</dbReference>
<dbReference type="Gene3D" id="2.170.260.10">
    <property type="entry name" value="paz domain"/>
    <property type="match status" value="1"/>
</dbReference>
<reference evidence="3" key="2">
    <citation type="journal article" date="2023" name="IMA Fungus">
        <title>Comparative genomic study of the Penicillium genus elucidates a diverse pangenome and 15 lateral gene transfer events.</title>
        <authorList>
            <person name="Petersen C."/>
            <person name="Sorensen T."/>
            <person name="Nielsen M.R."/>
            <person name="Sondergaard T.E."/>
            <person name="Sorensen J.L."/>
            <person name="Fitzpatrick D.A."/>
            <person name="Frisvad J.C."/>
            <person name="Nielsen K.L."/>
        </authorList>
    </citation>
    <scope>NUCLEOTIDE SEQUENCE</scope>
    <source>
        <strain evidence="3">IBT 19713</strain>
    </source>
</reference>
<dbReference type="GeneID" id="83206718"/>
<sequence length="935" mass="105996">MSAHRGGGSERGRGYGDDRPHQGSQRGRGPPQSRGPPSTDASVMFMERPQAPANVINLEDQAVKHNATLKTQPNAIERRPDYGTVGQPIHLRANFFNMELNKSIKFYCYRVDIEPTPKIPRLMKDIHLELLKEDRMVKSHAMTDFMHEIFTVKEIDMTHVMVDIDKDKKKKSGRSNADHVFKCAFKLVAVIDHTKILASLRQPSSKYPIEQENILIRALNIMMSAYPFTDRENVKTIGKGATKFFRIDDRRNNFAPLTGGLECGRGFFSSVRLAAGNILLNLNVCHNSMFLSGAFKACTDDFVRVFGEDRPGFNKFVRGVRVELTHLPKEMIDGKMRYPQKHVWGLANPTDGDPQKKEGNPRVKRLGSSPENVQFFEVDRSDASGKKGKYVSVAEYFGRKYNMRRLATVPVLNVGSNLKPQYVPQDVAVILPGQPYGGELATSQRQQIIRFSCRRPPDNFKSIMEDGRKIVGIINDQTIPYGMRMAKDMVVVPGRILQAPTLLYKGKTMQPRDGSWNLRGEKFNRGATFNGRWGYFTLHDENARLFPNVQPYLDAFTNKLKELGLQMPRPDQYRTIPIRRGYWRLDIESFVQNAQKNGYKFAVLILNGLDDKAFNFLKWKADSGYGLLNHCCRSDKFHGKPQPDHQYMANNAMKVNLKLGGTCQTLQNVPKVLANGKTMVVGLDVTHPPPGAAASHPSLGAIVANTNKDLGQWPGAVEANPSRVENMAKLLHSLMGGRLQRWRKENNALPENIIIFRDGVSEGQYDHILNQELPEIRNAIRENYGDQQLPRISLILVTKRHHVRFYPTRQSDCDRTNNPKNGAIVDRVVTRPALWDFYLQAQAPLQGSARPAHYIVMWDNVFTNKLANTTGRPSDTLQELTHHICYVMGRCTRSISYCTPAFLADRLCDRAGKFASAFNLQEREDPPWYSERITR</sequence>
<feature type="domain" description="Piwi" evidence="2">
    <location>
        <begin position="601"/>
        <end position="916"/>
    </location>
</feature>
<dbReference type="Pfam" id="PF08699">
    <property type="entry name" value="ArgoL1"/>
    <property type="match status" value="1"/>
</dbReference>
<dbReference type="Proteomes" id="UP001150941">
    <property type="component" value="Unassembled WGS sequence"/>
</dbReference>
<dbReference type="CDD" id="cd04657">
    <property type="entry name" value="Piwi_ago-like"/>
    <property type="match status" value="1"/>
</dbReference>
<dbReference type="SUPFAM" id="SSF101690">
    <property type="entry name" value="PAZ domain"/>
    <property type="match status" value="2"/>
</dbReference>
<evidence type="ECO:0000313" key="4">
    <source>
        <dbReference type="Proteomes" id="UP001150941"/>
    </source>
</evidence>
<dbReference type="AlphaFoldDB" id="A0A9W9NC29"/>
<gene>
    <name evidence="3" type="ORF">N7468_010119</name>
</gene>
<comment type="caution">
    <text evidence="3">The sequence shown here is derived from an EMBL/GenBank/DDBJ whole genome shotgun (WGS) entry which is preliminary data.</text>
</comment>
<dbReference type="SMART" id="SM00950">
    <property type="entry name" value="Piwi"/>
    <property type="match status" value="1"/>
</dbReference>
<reference evidence="3" key="1">
    <citation type="submission" date="2022-11" db="EMBL/GenBank/DDBJ databases">
        <authorList>
            <person name="Petersen C."/>
        </authorList>
    </citation>
    <scope>NUCLEOTIDE SEQUENCE</scope>
    <source>
        <strain evidence="3">IBT 19713</strain>
    </source>
</reference>
<evidence type="ECO:0000256" key="1">
    <source>
        <dbReference type="SAM" id="MobiDB-lite"/>
    </source>
</evidence>
<protein>
    <recommendedName>
        <fullName evidence="2">Piwi domain-containing protein</fullName>
    </recommendedName>
</protein>
<dbReference type="Pfam" id="PF02171">
    <property type="entry name" value="Piwi"/>
    <property type="match status" value="1"/>
</dbReference>
<dbReference type="InterPro" id="IPR045246">
    <property type="entry name" value="Piwi_ago-like"/>
</dbReference>
<organism evidence="3 4">
    <name type="scientific">Penicillium chermesinum</name>
    <dbReference type="NCBI Taxonomy" id="63820"/>
    <lineage>
        <taxon>Eukaryota</taxon>
        <taxon>Fungi</taxon>
        <taxon>Dikarya</taxon>
        <taxon>Ascomycota</taxon>
        <taxon>Pezizomycotina</taxon>
        <taxon>Eurotiomycetes</taxon>
        <taxon>Eurotiomycetidae</taxon>
        <taxon>Eurotiales</taxon>
        <taxon>Aspergillaceae</taxon>
        <taxon>Penicillium</taxon>
    </lineage>
</organism>
<dbReference type="EMBL" id="JAPQKS010000008">
    <property type="protein sequence ID" value="KAJ5217111.1"/>
    <property type="molecule type" value="Genomic_DNA"/>
</dbReference>
<feature type="region of interest" description="Disordered" evidence="1">
    <location>
        <begin position="345"/>
        <end position="367"/>
    </location>
</feature>
<dbReference type="InterPro" id="IPR036397">
    <property type="entry name" value="RNaseH_sf"/>
</dbReference>
<dbReference type="InterPro" id="IPR012337">
    <property type="entry name" value="RNaseH-like_sf"/>
</dbReference>
<dbReference type="Pfam" id="PF16486">
    <property type="entry name" value="ArgoN"/>
    <property type="match status" value="1"/>
</dbReference>
<proteinExistence type="predicted"/>
<dbReference type="InterPro" id="IPR014811">
    <property type="entry name" value="ArgoL1"/>
</dbReference>
<feature type="compositionally biased region" description="Basic and acidic residues" evidence="1">
    <location>
        <begin position="7"/>
        <end position="21"/>
    </location>
</feature>
<dbReference type="Pfam" id="PF16488">
    <property type="entry name" value="ArgoL2"/>
    <property type="match status" value="1"/>
</dbReference>
<evidence type="ECO:0000259" key="2">
    <source>
        <dbReference type="PROSITE" id="PS50822"/>
    </source>
</evidence>
<dbReference type="SUPFAM" id="SSF53098">
    <property type="entry name" value="Ribonuclease H-like"/>
    <property type="match status" value="1"/>
</dbReference>
<feature type="region of interest" description="Disordered" evidence="1">
    <location>
        <begin position="1"/>
        <end position="42"/>
    </location>
</feature>
<dbReference type="Gene3D" id="3.30.420.10">
    <property type="entry name" value="Ribonuclease H-like superfamily/Ribonuclease H"/>
    <property type="match status" value="1"/>
</dbReference>
<dbReference type="PROSITE" id="PS50822">
    <property type="entry name" value="PIWI"/>
    <property type="match status" value="1"/>
</dbReference>